<dbReference type="AlphaFoldDB" id="A0A0F9LAT8"/>
<gene>
    <name evidence="1" type="ORF">LCGC14_1602460</name>
</gene>
<evidence type="ECO:0008006" key="2">
    <source>
        <dbReference type="Google" id="ProtNLM"/>
    </source>
</evidence>
<dbReference type="EMBL" id="LAZR01012869">
    <property type="protein sequence ID" value="KKM24705.1"/>
    <property type="molecule type" value="Genomic_DNA"/>
</dbReference>
<accession>A0A0F9LAT8</accession>
<proteinExistence type="predicted"/>
<sequence>MENSSKGKFKMPICPVCHCSMIKMIDEKNEEKFTYKCMACGNVHRCNACKRLLNNLDS</sequence>
<name>A0A0F9LAT8_9ZZZZ</name>
<evidence type="ECO:0000313" key="1">
    <source>
        <dbReference type="EMBL" id="KKM24705.1"/>
    </source>
</evidence>
<protein>
    <recommendedName>
        <fullName evidence="2">TFIIS-type domain-containing protein</fullName>
    </recommendedName>
</protein>
<reference evidence="1" key="1">
    <citation type="journal article" date="2015" name="Nature">
        <title>Complex archaea that bridge the gap between prokaryotes and eukaryotes.</title>
        <authorList>
            <person name="Spang A."/>
            <person name="Saw J.H."/>
            <person name="Jorgensen S.L."/>
            <person name="Zaremba-Niedzwiedzka K."/>
            <person name="Martijn J."/>
            <person name="Lind A.E."/>
            <person name="van Eijk R."/>
            <person name="Schleper C."/>
            <person name="Guy L."/>
            <person name="Ettema T.J."/>
        </authorList>
    </citation>
    <scope>NUCLEOTIDE SEQUENCE</scope>
</reference>
<organism evidence="1">
    <name type="scientific">marine sediment metagenome</name>
    <dbReference type="NCBI Taxonomy" id="412755"/>
    <lineage>
        <taxon>unclassified sequences</taxon>
        <taxon>metagenomes</taxon>
        <taxon>ecological metagenomes</taxon>
    </lineage>
</organism>
<comment type="caution">
    <text evidence="1">The sequence shown here is derived from an EMBL/GenBank/DDBJ whole genome shotgun (WGS) entry which is preliminary data.</text>
</comment>